<protein>
    <submittedName>
        <fullName evidence="6">TetR/AcrR family transcriptional regulator</fullName>
    </submittedName>
</protein>
<dbReference type="Pfam" id="PF21597">
    <property type="entry name" value="TetR_C_43"/>
    <property type="match status" value="1"/>
</dbReference>
<keyword evidence="1" id="KW-0805">Transcription regulation</keyword>
<name>A0A5N0UZJ8_9PSEU</name>
<keyword evidence="2 4" id="KW-0238">DNA-binding</keyword>
<proteinExistence type="predicted"/>
<dbReference type="EMBL" id="VMNW02000029">
    <property type="protein sequence ID" value="KAA9159468.1"/>
    <property type="molecule type" value="Genomic_DNA"/>
</dbReference>
<evidence type="ECO:0000256" key="2">
    <source>
        <dbReference type="ARBA" id="ARBA00023125"/>
    </source>
</evidence>
<evidence type="ECO:0000313" key="7">
    <source>
        <dbReference type="Proteomes" id="UP000319769"/>
    </source>
</evidence>
<dbReference type="PANTHER" id="PTHR30055:SF234">
    <property type="entry name" value="HTH-TYPE TRANSCRIPTIONAL REGULATOR BETI"/>
    <property type="match status" value="1"/>
</dbReference>
<reference evidence="6" key="1">
    <citation type="submission" date="2019-09" db="EMBL/GenBank/DDBJ databases">
        <authorList>
            <person name="Teo W.F.A."/>
            <person name="Duangmal K."/>
        </authorList>
    </citation>
    <scope>NUCLEOTIDE SEQUENCE [LARGE SCALE GENOMIC DNA]</scope>
    <source>
        <strain evidence="6">K81G1</strain>
    </source>
</reference>
<dbReference type="PANTHER" id="PTHR30055">
    <property type="entry name" value="HTH-TYPE TRANSCRIPTIONAL REGULATOR RUTR"/>
    <property type="match status" value="1"/>
</dbReference>
<dbReference type="Proteomes" id="UP000319769">
    <property type="component" value="Unassembled WGS sequence"/>
</dbReference>
<dbReference type="Pfam" id="PF00440">
    <property type="entry name" value="TetR_N"/>
    <property type="match status" value="1"/>
</dbReference>
<comment type="caution">
    <text evidence="6">The sequence shown here is derived from an EMBL/GenBank/DDBJ whole genome shotgun (WGS) entry which is preliminary data.</text>
</comment>
<dbReference type="Gene3D" id="1.10.357.10">
    <property type="entry name" value="Tetracycline Repressor, domain 2"/>
    <property type="match status" value="1"/>
</dbReference>
<dbReference type="InterPro" id="IPR050109">
    <property type="entry name" value="HTH-type_TetR-like_transc_reg"/>
</dbReference>
<dbReference type="InterPro" id="IPR001647">
    <property type="entry name" value="HTH_TetR"/>
</dbReference>
<evidence type="ECO:0000259" key="5">
    <source>
        <dbReference type="PROSITE" id="PS50977"/>
    </source>
</evidence>
<keyword evidence="7" id="KW-1185">Reference proteome</keyword>
<dbReference type="OrthoDB" id="9795011at2"/>
<dbReference type="PROSITE" id="PS50977">
    <property type="entry name" value="HTH_TETR_2"/>
    <property type="match status" value="1"/>
</dbReference>
<sequence length="190" mass="20650">MTSANPKAMRADARRNYERLLEEARRAFAERGIDASLEEIARRAGVGIGTLYRHFPTREALLEALLRERFDAQAKAADDLLGHPSPIDALKAWAIEMGEASTVYRGLTDALADALADETSQLSRSCHGMRESAGHLVERARAAGELRADVTAPEVLLLVHSAAWASEHAAGGKPSLARVVDLVFRGLRAR</sequence>
<dbReference type="InterPro" id="IPR009057">
    <property type="entry name" value="Homeodomain-like_sf"/>
</dbReference>
<feature type="DNA-binding region" description="H-T-H motif" evidence="4">
    <location>
        <begin position="36"/>
        <end position="55"/>
    </location>
</feature>
<accession>A0A5N0UZJ8</accession>
<keyword evidence="3" id="KW-0804">Transcription</keyword>
<dbReference type="AlphaFoldDB" id="A0A5N0UZJ8"/>
<gene>
    <name evidence="6" type="ORF">FPZ12_020455</name>
</gene>
<feature type="domain" description="HTH tetR-type" evidence="5">
    <location>
        <begin position="14"/>
        <end position="73"/>
    </location>
</feature>
<dbReference type="GO" id="GO:0003700">
    <property type="term" value="F:DNA-binding transcription factor activity"/>
    <property type="evidence" value="ECO:0007669"/>
    <property type="project" value="TreeGrafter"/>
</dbReference>
<dbReference type="InterPro" id="IPR049445">
    <property type="entry name" value="TetR_SbtR-like_C"/>
</dbReference>
<dbReference type="PRINTS" id="PR00455">
    <property type="entry name" value="HTHTETR"/>
</dbReference>
<evidence type="ECO:0000313" key="6">
    <source>
        <dbReference type="EMBL" id="KAA9159468.1"/>
    </source>
</evidence>
<dbReference type="SUPFAM" id="SSF48498">
    <property type="entry name" value="Tetracyclin repressor-like, C-terminal domain"/>
    <property type="match status" value="1"/>
</dbReference>
<evidence type="ECO:0000256" key="3">
    <source>
        <dbReference type="ARBA" id="ARBA00023163"/>
    </source>
</evidence>
<evidence type="ECO:0000256" key="1">
    <source>
        <dbReference type="ARBA" id="ARBA00023015"/>
    </source>
</evidence>
<evidence type="ECO:0000256" key="4">
    <source>
        <dbReference type="PROSITE-ProRule" id="PRU00335"/>
    </source>
</evidence>
<dbReference type="InterPro" id="IPR036271">
    <property type="entry name" value="Tet_transcr_reg_TetR-rel_C_sf"/>
</dbReference>
<dbReference type="GO" id="GO:0000976">
    <property type="term" value="F:transcription cis-regulatory region binding"/>
    <property type="evidence" value="ECO:0007669"/>
    <property type="project" value="TreeGrafter"/>
</dbReference>
<organism evidence="6 7">
    <name type="scientific">Amycolatopsis acidicola</name>
    <dbReference type="NCBI Taxonomy" id="2596893"/>
    <lineage>
        <taxon>Bacteria</taxon>
        <taxon>Bacillati</taxon>
        <taxon>Actinomycetota</taxon>
        <taxon>Actinomycetes</taxon>
        <taxon>Pseudonocardiales</taxon>
        <taxon>Pseudonocardiaceae</taxon>
        <taxon>Amycolatopsis</taxon>
    </lineage>
</organism>
<dbReference type="RefSeq" id="WP_144747322.1">
    <property type="nucleotide sequence ID" value="NZ_VMNW02000029.1"/>
</dbReference>
<dbReference type="SUPFAM" id="SSF46689">
    <property type="entry name" value="Homeodomain-like"/>
    <property type="match status" value="1"/>
</dbReference>